<dbReference type="InterPro" id="IPR016187">
    <property type="entry name" value="CTDL_fold"/>
</dbReference>
<dbReference type="CDD" id="cd00037">
    <property type="entry name" value="CLECT"/>
    <property type="match status" value="1"/>
</dbReference>
<name>A0A183B2X5_9TREM</name>
<dbReference type="AlphaFoldDB" id="A0A183B2X5"/>
<dbReference type="Proteomes" id="UP000272942">
    <property type="component" value="Unassembled WGS sequence"/>
</dbReference>
<dbReference type="InterPro" id="IPR016186">
    <property type="entry name" value="C-type_lectin-like/link_sf"/>
</dbReference>
<evidence type="ECO:0000259" key="1">
    <source>
        <dbReference type="PROSITE" id="PS50041"/>
    </source>
</evidence>
<dbReference type="PROSITE" id="PS50041">
    <property type="entry name" value="C_TYPE_LECTIN_2"/>
    <property type="match status" value="1"/>
</dbReference>
<keyword evidence="3" id="KW-1185">Reference proteome</keyword>
<dbReference type="SUPFAM" id="SSF56436">
    <property type="entry name" value="C-type lectin-like"/>
    <property type="match status" value="1"/>
</dbReference>
<gene>
    <name evidence="2" type="ORF">ECPE_LOCUS13560</name>
</gene>
<dbReference type="WBParaSite" id="ECPE_0001359901-mRNA-1">
    <property type="protein sequence ID" value="ECPE_0001359901-mRNA-1"/>
    <property type="gene ID" value="ECPE_0001359901"/>
</dbReference>
<reference evidence="4" key="1">
    <citation type="submission" date="2016-06" db="UniProtKB">
        <authorList>
            <consortium name="WormBaseParasite"/>
        </authorList>
    </citation>
    <scope>IDENTIFICATION</scope>
</reference>
<accession>A0A183B2X5</accession>
<dbReference type="EMBL" id="UZAN01055393">
    <property type="protein sequence ID" value="VDP90832.1"/>
    <property type="molecule type" value="Genomic_DNA"/>
</dbReference>
<dbReference type="Gene3D" id="3.10.100.10">
    <property type="entry name" value="Mannose-Binding Protein A, subunit A"/>
    <property type="match status" value="1"/>
</dbReference>
<reference evidence="2 3" key="2">
    <citation type="submission" date="2018-11" db="EMBL/GenBank/DDBJ databases">
        <authorList>
            <consortium name="Pathogen Informatics"/>
        </authorList>
    </citation>
    <scope>NUCLEOTIDE SEQUENCE [LARGE SCALE GENOMIC DNA]</scope>
    <source>
        <strain evidence="2 3">Egypt</strain>
    </source>
</reference>
<evidence type="ECO:0000313" key="2">
    <source>
        <dbReference type="EMBL" id="VDP90832.1"/>
    </source>
</evidence>
<dbReference type="OrthoDB" id="6226225at2759"/>
<dbReference type="InterPro" id="IPR001304">
    <property type="entry name" value="C-type_lectin-like"/>
</dbReference>
<organism evidence="4">
    <name type="scientific">Echinostoma caproni</name>
    <dbReference type="NCBI Taxonomy" id="27848"/>
    <lineage>
        <taxon>Eukaryota</taxon>
        <taxon>Metazoa</taxon>
        <taxon>Spiralia</taxon>
        <taxon>Lophotrochozoa</taxon>
        <taxon>Platyhelminthes</taxon>
        <taxon>Trematoda</taxon>
        <taxon>Digenea</taxon>
        <taxon>Plagiorchiida</taxon>
        <taxon>Echinostomata</taxon>
        <taxon>Echinostomatoidea</taxon>
        <taxon>Echinostomatidae</taxon>
        <taxon>Echinostoma</taxon>
    </lineage>
</organism>
<proteinExistence type="predicted"/>
<evidence type="ECO:0000313" key="3">
    <source>
        <dbReference type="Proteomes" id="UP000272942"/>
    </source>
</evidence>
<dbReference type="Pfam" id="PF00059">
    <property type="entry name" value="Lectin_C"/>
    <property type="match status" value="1"/>
</dbReference>
<protein>
    <submittedName>
        <fullName evidence="4">C-type lectin domain-containing protein</fullName>
    </submittedName>
</protein>
<evidence type="ECO:0000313" key="4">
    <source>
        <dbReference type="WBParaSite" id="ECPE_0001359901-mRNA-1"/>
    </source>
</evidence>
<sequence>MRNASYSLTQTVPWYESRALDLCSVPFRVLLTLPLFCSISSPLPPHPPPSYGRINHQEQLVSMHVPGDADGTWFGLHETEFAYAWADRTPMLCPRTCGLQWTVPAVIQRSFVNFLRCLNRTRFLLGIPILPDGKRYLVLRAIGSLQIGALPYIAPQLLSWNEANQFCADSVRSAGFTGSLASIDSGLVQEFVSSLLDGLPLKSTSAWIGLKRIVSGLAPKMIWADGSPMRYLRSVYRSRKFGIYNDRLDANEEVLIELCSAIYRSTYPRINGLWLQMSCDLPILLPAVCQAIPTAWTEQTVNPPISSVCPPGFHPGTSGDVASSTLSKPMCYRILDPSRKMTWQNWTWNSSEPVRYTDWFIPPTPSPSGCYVFHSNPHHHDDPMSISGLGSLRPESTCEALHYAICQTVASRSQPASAASSALTTMPATRFVDADRIPSRPSCFRLDETRPNSLEYRTDVVRSVSAKPCIR</sequence>
<feature type="domain" description="C-type lectin" evidence="1">
    <location>
        <begin position="159"/>
        <end position="280"/>
    </location>
</feature>